<evidence type="ECO:0000313" key="1">
    <source>
        <dbReference type="EMBL" id="ERN40593.1"/>
    </source>
</evidence>
<organism evidence="1 2">
    <name type="scientific">Rubidibacter lacunae KORDI 51-2</name>
    <dbReference type="NCBI Taxonomy" id="582515"/>
    <lineage>
        <taxon>Bacteria</taxon>
        <taxon>Bacillati</taxon>
        <taxon>Cyanobacteriota</taxon>
        <taxon>Cyanophyceae</taxon>
        <taxon>Oscillatoriophycideae</taxon>
        <taxon>Chroococcales</taxon>
        <taxon>Aphanothecaceae</taxon>
        <taxon>Rubidibacter</taxon>
    </lineage>
</organism>
<dbReference type="AlphaFoldDB" id="U5D7L2"/>
<keyword evidence="2" id="KW-1185">Reference proteome</keyword>
<reference evidence="1 2" key="1">
    <citation type="submission" date="2013-05" db="EMBL/GenBank/DDBJ databases">
        <title>Draft genome sequence of Rubidibacter lacunae KORDI 51-2.</title>
        <authorList>
            <person name="Choi D.H."/>
            <person name="Noh J.H."/>
            <person name="Kwon K.-K."/>
            <person name="Lee J.-H."/>
            <person name="Ryu J.-Y."/>
        </authorList>
    </citation>
    <scope>NUCLEOTIDE SEQUENCE [LARGE SCALE GENOMIC DNA]</scope>
    <source>
        <strain evidence="1 2">KORDI 51-2</strain>
    </source>
</reference>
<accession>U5D7L2</accession>
<gene>
    <name evidence="1" type="ORF">KR51_00028500</name>
</gene>
<dbReference type="RefSeq" id="WP_022608380.1">
    <property type="nucleotide sequence ID" value="NZ_ASSJ01000074.1"/>
</dbReference>
<dbReference type="InParanoid" id="U5D7L2"/>
<evidence type="ECO:0000313" key="2">
    <source>
        <dbReference type="Proteomes" id="UP000016960"/>
    </source>
</evidence>
<protein>
    <submittedName>
        <fullName evidence="1">Uncharacterized protein</fullName>
    </submittedName>
</protein>
<comment type="caution">
    <text evidence="1">The sequence shown here is derived from an EMBL/GenBank/DDBJ whole genome shotgun (WGS) entry which is preliminary data.</text>
</comment>
<dbReference type="EMBL" id="ASSJ01000074">
    <property type="protein sequence ID" value="ERN40593.1"/>
    <property type="molecule type" value="Genomic_DNA"/>
</dbReference>
<sequence length="55" mass="6464">MVGQLKPSDVAFPESDLKLMPYNTEQFDWNVLLQPNLACFFTQWVEDLRSLFVKN</sequence>
<dbReference type="Proteomes" id="UP000016960">
    <property type="component" value="Unassembled WGS sequence"/>
</dbReference>
<proteinExistence type="predicted"/>
<name>U5D7L2_9CHRO</name>